<dbReference type="Proteomes" id="UP000468650">
    <property type="component" value="Unassembled WGS sequence"/>
</dbReference>
<dbReference type="InterPro" id="IPR004358">
    <property type="entry name" value="Sig_transdc_His_kin-like_C"/>
</dbReference>
<dbReference type="InterPro" id="IPR036890">
    <property type="entry name" value="HATPase_C_sf"/>
</dbReference>
<gene>
    <name evidence="8" type="ORF">F8C67_01880</name>
</gene>
<keyword evidence="3" id="KW-0808">Transferase</keyword>
<dbReference type="RefSeq" id="WP_151666091.1">
    <property type="nucleotide sequence ID" value="NZ_WBVO01000001.1"/>
</dbReference>
<dbReference type="Pfam" id="PF02518">
    <property type="entry name" value="HATPase_c"/>
    <property type="match status" value="1"/>
</dbReference>
<accession>A0A6N6RLS9</accession>
<sequence length="347" mass="38518">MASLYDKLNSLSTLRKSYPLKFLAVAFLGIHLPVIGLIVTIQFTDLALRPWLAVLIVVGVTLLSSILTLFILRELTLPIRQIASDVERYKATRKLPNWNASGADEVSSLMRLTEDALRSLENSRIRQEDLSMLLSHDLRSPIGAAIGLLEVLPELDDNEKELRLKELQQLMRDQLAFIDVVLAIQKHENISAYDEMGDVSILHSVKEVVESLSTSTKNKRINISVSVQNELVRANQNMLRQALTNLLTNALKYTPEGGQVRIVGRPDYSKHYLLSIEDTGIGMSEETLNGLFNRSFNDHMKGTRGESSMGLGLYLTKTLLSNQGASIQAESQGEGQGSKFSVSLKLA</sequence>
<keyword evidence="6" id="KW-0472">Membrane</keyword>
<dbReference type="Gene3D" id="1.10.287.130">
    <property type="match status" value="1"/>
</dbReference>
<dbReference type="PRINTS" id="PR00344">
    <property type="entry name" value="BCTRLSENSOR"/>
</dbReference>
<dbReference type="AlphaFoldDB" id="A0A6N6RLS9"/>
<dbReference type="SUPFAM" id="SSF47384">
    <property type="entry name" value="Homodimeric domain of signal transducing histidine kinase"/>
    <property type="match status" value="1"/>
</dbReference>
<evidence type="ECO:0000313" key="9">
    <source>
        <dbReference type="Proteomes" id="UP000468650"/>
    </source>
</evidence>
<dbReference type="EMBL" id="WBVO01000001">
    <property type="protein sequence ID" value="KAB2814512.1"/>
    <property type="molecule type" value="Genomic_DNA"/>
</dbReference>
<comment type="caution">
    <text evidence="8">The sequence shown here is derived from an EMBL/GenBank/DDBJ whole genome shotgun (WGS) entry which is preliminary data.</text>
</comment>
<organism evidence="8 9">
    <name type="scientific">Phaeocystidibacter luteus</name>
    <dbReference type="NCBI Taxonomy" id="911197"/>
    <lineage>
        <taxon>Bacteria</taxon>
        <taxon>Pseudomonadati</taxon>
        <taxon>Bacteroidota</taxon>
        <taxon>Flavobacteriia</taxon>
        <taxon>Flavobacteriales</taxon>
        <taxon>Phaeocystidibacteraceae</taxon>
        <taxon>Phaeocystidibacter</taxon>
    </lineage>
</organism>
<dbReference type="PANTHER" id="PTHR43711:SF26">
    <property type="entry name" value="SENSOR HISTIDINE KINASE RCSC"/>
    <property type="match status" value="1"/>
</dbReference>
<evidence type="ECO:0000259" key="7">
    <source>
        <dbReference type="PROSITE" id="PS50109"/>
    </source>
</evidence>
<dbReference type="OrthoDB" id="9780487at2"/>
<name>A0A6N6RLS9_9FLAO</name>
<evidence type="ECO:0000256" key="3">
    <source>
        <dbReference type="ARBA" id="ARBA00022679"/>
    </source>
</evidence>
<dbReference type="Gene3D" id="3.30.565.10">
    <property type="entry name" value="Histidine kinase-like ATPase, C-terminal domain"/>
    <property type="match status" value="1"/>
</dbReference>
<evidence type="ECO:0000256" key="1">
    <source>
        <dbReference type="ARBA" id="ARBA00000085"/>
    </source>
</evidence>
<keyword evidence="9" id="KW-1185">Reference proteome</keyword>
<comment type="catalytic activity">
    <reaction evidence="1">
        <text>ATP + protein L-histidine = ADP + protein N-phospho-L-histidine.</text>
        <dbReference type="EC" id="2.7.13.3"/>
    </reaction>
</comment>
<evidence type="ECO:0000256" key="2">
    <source>
        <dbReference type="ARBA" id="ARBA00012438"/>
    </source>
</evidence>
<dbReference type="InterPro" id="IPR005467">
    <property type="entry name" value="His_kinase_dom"/>
</dbReference>
<dbReference type="EC" id="2.7.13.3" evidence="2"/>
<dbReference type="SMART" id="SM00387">
    <property type="entry name" value="HATPase_c"/>
    <property type="match status" value="1"/>
</dbReference>
<feature type="transmembrane region" description="Helical" evidence="6">
    <location>
        <begin position="50"/>
        <end position="72"/>
    </location>
</feature>
<feature type="domain" description="Histidine kinase" evidence="7">
    <location>
        <begin position="133"/>
        <end position="347"/>
    </location>
</feature>
<feature type="transmembrane region" description="Helical" evidence="6">
    <location>
        <begin position="20"/>
        <end position="44"/>
    </location>
</feature>
<keyword evidence="4 8" id="KW-0418">Kinase</keyword>
<dbReference type="InterPro" id="IPR036097">
    <property type="entry name" value="HisK_dim/P_sf"/>
</dbReference>
<evidence type="ECO:0000256" key="6">
    <source>
        <dbReference type="SAM" id="Phobius"/>
    </source>
</evidence>
<dbReference type="SUPFAM" id="SSF55874">
    <property type="entry name" value="ATPase domain of HSP90 chaperone/DNA topoisomerase II/histidine kinase"/>
    <property type="match status" value="1"/>
</dbReference>
<reference evidence="8 9" key="1">
    <citation type="submission" date="2019-09" db="EMBL/GenBank/DDBJ databases">
        <title>Genomes of family Cryomorphaceae.</title>
        <authorList>
            <person name="Bowman J.P."/>
        </authorList>
    </citation>
    <scope>NUCLEOTIDE SEQUENCE [LARGE SCALE GENOMIC DNA]</scope>
    <source>
        <strain evidence="8 9">LMG 25704</strain>
    </source>
</reference>
<dbReference type="InterPro" id="IPR003594">
    <property type="entry name" value="HATPase_dom"/>
</dbReference>
<evidence type="ECO:0000256" key="5">
    <source>
        <dbReference type="ARBA" id="ARBA00023012"/>
    </source>
</evidence>
<keyword evidence="6" id="KW-0812">Transmembrane</keyword>
<protein>
    <recommendedName>
        <fullName evidence="2">histidine kinase</fullName>
        <ecNumber evidence="2">2.7.13.3</ecNumber>
    </recommendedName>
</protein>
<keyword evidence="6" id="KW-1133">Transmembrane helix</keyword>
<dbReference type="PANTHER" id="PTHR43711">
    <property type="entry name" value="TWO-COMPONENT HISTIDINE KINASE"/>
    <property type="match status" value="1"/>
</dbReference>
<dbReference type="PROSITE" id="PS50109">
    <property type="entry name" value="HIS_KIN"/>
    <property type="match status" value="1"/>
</dbReference>
<evidence type="ECO:0000256" key="4">
    <source>
        <dbReference type="ARBA" id="ARBA00022777"/>
    </source>
</evidence>
<dbReference type="InterPro" id="IPR050736">
    <property type="entry name" value="Sensor_HK_Regulatory"/>
</dbReference>
<keyword evidence="5" id="KW-0902">Two-component regulatory system</keyword>
<evidence type="ECO:0000313" key="8">
    <source>
        <dbReference type="EMBL" id="KAB2814512.1"/>
    </source>
</evidence>
<proteinExistence type="predicted"/>
<dbReference type="GO" id="GO:0000155">
    <property type="term" value="F:phosphorelay sensor kinase activity"/>
    <property type="evidence" value="ECO:0007669"/>
    <property type="project" value="InterPro"/>
</dbReference>